<dbReference type="InterPro" id="IPR003439">
    <property type="entry name" value="ABC_transporter-like_ATP-bd"/>
</dbReference>
<dbReference type="SUPFAM" id="SSF52540">
    <property type="entry name" value="P-loop containing nucleoside triphosphate hydrolases"/>
    <property type="match status" value="1"/>
</dbReference>
<dbReference type="EMBL" id="ABVL01000004">
    <property type="protein sequence ID" value="EDY20514.1"/>
    <property type="molecule type" value="Genomic_DNA"/>
</dbReference>
<dbReference type="AlphaFoldDB" id="B4CYH3"/>
<dbReference type="GO" id="GO:0005524">
    <property type="term" value="F:ATP binding"/>
    <property type="evidence" value="ECO:0007669"/>
    <property type="project" value="UniProtKB-KW"/>
</dbReference>
<dbReference type="FunFam" id="3.40.50.300:FF:000133">
    <property type="entry name" value="Spermidine/putrescine import ATP-binding protein PotA"/>
    <property type="match status" value="1"/>
</dbReference>
<dbReference type="PROSITE" id="PS00211">
    <property type="entry name" value="ABC_TRANSPORTER_1"/>
    <property type="match status" value="1"/>
</dbReference>
<keyword evidence="2" id="KW-1003">Cell membrane</keyword>
<dbReference type="PANTHER" id="PTHR42781:SF4">
    <property type="entry name" value="SPERMIDINE_PUTRESCINE IMPORT ATP-BINDING PROTEIN POTA"/>
    <property type="match status" value="1"/>
</dbReference>
<evidence type="ECO:0000256" key="2">
    <source>
        <dbReference type="ARBA" id="ARBA00022475"/>
    </source>
</evidence>
<evidence type="ECO:0000313" key="8">
    <source>
        <dbReference type="EMBL" id="EDY20514.1"/>
    </source>
</evidence>
<keyword evidence="3" id="KW-0547">Nucleotide-binding</keyword>
<dbReference type="InterPro" id="IPR003593">
    <property type="entry name" value="AAA+_ATPase"/>
</dbReference>
<dbReference type="eggNOG" id="COG3842">
    <property type="taxonomic scope" value="Bacteria"/>
</dbReference>
<protein>
    <submittedName>
        <fullName evidence="8">ABC transporter-related protein</fullName>
    </submittedName>
</protein>
<dbReference type="GO" id="GO:0015594">
    <property type="term" value="F:ABC-type putrescine transporter activity"/>
    <property type="evidence" value="ECO:0007669"/>
    <property type="project" value="InterPro"/>
</dbReference>
<evidence type="ECO:0000256" key="6">
    <source>
        <dbReference type="ARBA" id="ARBA00023136"/>
    </source>
</evidence>
<dbReference type="PROSITE" id="PS50893">
    <property type="entry name" value="ABC_TRANSPORTER_2"/>
    <property type="match status" value="1"/>
</dbReference>
<evidence type="ECO:0000256" key="3">
    <source>
        <dbReference type="ARBA" id="ARBA00022741"/>
    </source>
</evidence>
<dbReference type="GO" id="GO:0016887">
    <property type="term" value="F:ATP hydrolysis activity"/>
    <property type="evidence" value="ECO:0007669"/>
    <property type="project" value="InterPro"/>
</dbReference>
<keyword evidence="6" id="KW-0472">Membrane</keyword>
<dbReference type="InterPro" id="IPR017879">
    <property type="entry name" value="PotA_ATP-bd"/>
</dbReference>
<sequence>MDHMVELRKVTKRFGGFTAVDEVDLTIKQGEFLTLLGPSGCGKTTVLRMVSGFETPSEGSVWLAGEDVTDLPPYRRDVNQVFQSYALFPHLTVQDNISFGLRMRKLSKAEVAERVRNVIELVSLSGMEKRKPSQLSGGQRQRVALARAIVCQPKVLLLDEPLSALDAKLRHAMQIELKRLQKKLGITFVFVTHDQEEALTMSDRIAVVNKGRIEQIGDCADIYHSPQTSFVANFIGPGQYSRCQGNRA</sequence>
<dbReference type="Proteomes" id="UP000005824">
    <property type="component" value="Unassembled WGS sequence"/>
</dbReference>
<dbReference type="InParanoid" id="B4CYH3"/>
<keyword evidence="5" id="KW-1278">Translocase</keyword>
<dbReference type="InterPro" id="IPR017871">
    <property type="entry name" value="ABC_transporter-like_CS"/>
</dbReference>
<keyword evidence="4" id="KW-0067">ATP-binding</keyword>
<keyword evidence="1" id="KW-0813">Transport</keyword>
<dbReference type="Gene3D" id="3.40.50.300">
    <property type="entry name" value="P-loop containing nucleotide triphosphate hydrolases"/>
    <property type="match status" value="1"/>
</dbReference>
<dbReference type="SMART" id="SM00382">
    <property type="entry name" value="AAA"/>
    <property type="match status" value="1"/>
</dbReference>
<dbReference type="FunCoup" id="B4CYH3">
    <property type="interactions" value="242"/>
</dbReference>
<dbReference type="GO" id="GO:0032991">
    <property type="term" value="C:protein-containing complex"/>
    <property type="evidence" value="ECO:0007669"/>
    <property type="project" value="UniProtKB-ARBA"/>
</dbReference>
<evidence type="ECO:0000256" key="4">
    <source>
        <dbReference type="ARBA" id="ARBA00022840"/>
    </source>
</evidence>
<dbReference type="PANTHER" id="PTHR42781">
    <property type="entry name" value="SPERMIDINE/PUTRESCINE IMPORT ATP-BINDING PROTEIN POTA"/>
    <property type="match status" value="1"/>
</dbReference>
<reference evidence="8 9" key="1">
    <citation type="journal article" date="2011" name="J. Bacteriol.">
        <title>Genome sequence of Chthoniobacter flavus Ellin428, an aerobic heterotrophic soil bacterium.</title>
        <authorList>
            <person name="Kant R."/>
            <person name="van Passel M.W."/>
            <person name="Palva A."/>
            <person name="Lucas S."/>
            <person name="Lapidus A."/>
            <person name="Glavina Del Rio T."/>
            <person name="Dalin E."/>
            <person name="Tice H."/>
            <person name="Bruce D."/>
            <person name="Goodwin L."/>
            <person name="Pitluck S."/>
            <person name="Larimer F.W."/>
            <person name="Land M.L."/>
            <person name="Hauser L."/>
            <person name="Sangwan P."/>
            <person name="de Vos W.M."/>
            <person name="Janssen P.H."/>
            <person name="Smidt H."/>
        </authorList>
    </citation>
    <scope>NUCLEOTIDE SEQUENCE [LARGE SCALE GENOMIC DNA]</scope>
    <source>
        <strain evidence="8 9">Ellin428</strain>
    </source>
</reference>
<dbReference type="InterPro" id="IPR050093">
    <property type="entry name" value="ABC_SmlMolc_Importer"/>
</dbReference>
<dbReference type="CDD" id="cd03300">
    <property type="entry name" value="ABC_PotA_N"/>
    <property type="match status" value="1"/>
</dbReference>
<evidence type="ECO:0000256" key="5">
    <source>
        <dbReference type="ARBA" id="ARBA00022967"/>
    </source>
</evidence>
<evidence type="ECO:0000313" key="9">
    <source>
        <dbReference type="Proteomes" id="UP000005824"/>
    </source>
</evidence>
<comment type="caution">
    <text evidence="8">The sequence shown here is derived from an EMBL/GenBank/DDBJ whole genome shotgun (WGS) entry which is preliminary data.</text>
</comment>
<dbReference type="InterPro" id="IPR027417">
    <property type="entry name" value="P-loop_NTPase"/>
</dbReference>
<feature type="domain" description="ABC transporter" evidence="7">
    <location>
        <begin position="5"/>
        <end position="235"/>
    </location>
</feature>
<organism evidence="8 9">
    <name type="scientific">Chthoniobacter flavus Ellin428</name>
    <dbReference type="NCBI Taxonomy" id="497964"/>
    <lineage>
        <taxon>Bacteria</taxon>
        <taxon>Pseudomonadati</taxon>
        <taxon>Verrucomicrobiota</taxon>
        <taxon>Spartobacteria</taxon>
        <taxon>Chthoniobacterales</taxon>
        <taxon>Chthoniobacteraceae</taxon>
        <taxon>Chthoniobacter</taxon>
    </lineage>
</organism>
<dbReference type="STRING" id="497964.CfE428DRAFT_1711"/>
<name>B4CYH3_9BACT</name>
<gene>
    <name evidence="8" type="ORF">CfE428DRAFT_1711</name>
</gene>
<dbReference type="Pfam" id="PF00005">
    <property type="entry name" value="ABC_tran"/>
    <property type="match status" value="1"/>
</dbReference>
<accession>B4CYH3</accession>
<keyword evidence="9" id="KW-1185">Reference proteome</keyword>
<proteinExistence type="predicted"/>
<evidence type="ECO:0000256" key="1">
    <source>
        <dbReference type="ARBA" id="ARBA00022448"/>
    </source>
</evidence>
<dbReference type="GO" id="GO:0005886">
    <property type="term" value="C:plasma membrane"/>
    <property type="evidence" value="ECO:0007669"/>
    <property type="project" value="UniProtKB-ARBA"/>
</dbReference>
<evidence type="ECO:0000259" key="7">
    <source>
        <dbReference type="PROSITE" id="PS50893"/>
    </source>
</evidence>